<dbReference type="PANTHER" id="PTHR30354:SF22">
    <property type="entry name" value="HIGH-AFFINITY GLUCONATE TRANSPORTER"/>
    <property type="match status" value="1"/>
</dbReference>
<dbReference type="NCBIfam" id="TIGR00791">
    <property type="entry name" value="gntP"/>
    <property type="match status" value="1"/>
</dbReference>
<keyword evidence="3" id="KW-1003">Cell membrane</keyword>
<dbReference type="RefSeq" id="WP_067211010.1">
    <property type="nucleotide sequence ID" value="NZ_CP014616.1"/>
</dbReference>
<evidence type="ECO:0000256" key="3">
    <source>
        <dbReference type="ARBA" id="ARBA00022475"/>
    </source>
</evidence>
<evidence type="ECO:0000256" key="7">
    <source>
        <dbReference type="ARBA" id="ARBA00049663"/>
    </source>
</evidence>
<dbReference type="Proteomes" id="UP001549104">
    <property type="component" value="Unassembled WGS sequence"/>
</dbReference>
<dbReference type="InterPro" id="IPR003474">
    <property type="entry name" value="Glcn_transporter"/>
</dbReference>
<evidence type="ECO:0000313" key="10">
    <source>
        <dbReference type="Proteomes" id="UP001549104"/>
    </source>
</evidence>
<keyword evidence="2" id="KW-0813">Transport</keyword>
<comment type="subcellular location">
    <subcellularLocation>
        <location evidence="1">Cell membrane</location>
        <topology evidence="1">Multi-pass membrane protein</topology>
    </subcellularLocation>
</comment>
<gene>
    <name evidence="9" type="ORF">ABIC55_001305</name>
</gene>
<comment type="similarity">
    <text evidence="7">Belongs to the GntP permease family.</text>
</comment>
<comment type="caution">
    <text evidence="9">The sequence shown here is derived from an EMBL/GenBank/DDBJ whole genome shotgun (WGS) entry which is preliminary data.</text>
</comment>
<dbReference type="PANTHER" id="PTHR30354">
    <property type="entry name" value="GNT FAMILY GLUCONATE TRANSPORTER"/>
    <property type="match status" value="1"/>
</dbReference>
<accession>A0ABV2K560</accession>
<evidence type="ECO:0000256" key="4">
    <source>
        <dbReference type="ARBA" id="ARBA00022692"/>
    </source>
</evidence>
<evidence type="ECO:0000256" key="1">
    <source>
        <dbReference type="ARBA" id="ARBA00004651"/>
    </source>
</evidence>
<protein>
    <submittedName>
        <fullName evidence="9">GntP family gluconate:H+ symporter</fullName>
    </submittedName>
</protein>
<keyword evidence="10" id="KW-1185">Reference proteome</keyword>
<dbReference type="Pfam" id="PF02447">
    <property type="entry name" value="GntP_permease"/>
    <property type="match status" value="1"/>
</dbReference>
<feature type="transmembrane region" description="Helical" evidence="8">
    <location>
        <begin position="336"/>
        <end position="359"/>
    </location>
</feature>
<dbReference type="PIRSF" id="PIRSF002746">
    <property type="entry name" value="Gluconate_transporter"/>
    <property type="match status" value="1"/>
</dbReference>
<proteinExistence type="inferred from homology"/>
<evidence type="ECO:0000256" key="2">
    <source>
        <dbReference type="ARBA" id="ARBA00022448"/>
    </source>
</evidence>
<feature type="transmembrane region" description="Helical" evidence="8">
    <location>
        <begin position="307"/>
        <end position="324"/>
    </location>
</feature>
<feature type="transmembrane region" description="Helical" evidence="8">
    <location>
        <begin position="96"/>
        <end position="124"/>
    </location>
</feature>
<reference evidence="9 10" key="1">
    <citation type="submission" date="2024-06" db="EMBL/GenBank/DDBJ databases">
        <title>Sorghum-associated microbial communities from plants grown in Nebraska, USA.</title>
        <authorList>
            <person name="Schachtman D."/>
        </authorList>
    </citation>
    <scope>NUCLEOTIDE SEQUENCE [LARGE SCALE GENOMIC DNA]</scope>
    <source>
        <strain evidence="9 10">1288</strain>
    </source>
</reference>
<name>A0ABV2K560_SPOPS</name>
<feature type="transmembrane region" description="Helical" evidence="8">
    <location>
        <begin position="263"/>
        <end position="287"/>
    </location>
</feature>
<feature type="transmembrane region" description="Helical" evidence="8">
    <location>
        <begin position="425"/>
        <end position="449"/>
    </location>
</feature>
<feature type="transmembrane region" description="Helical" evidence="8">
    <location>
        <begin position="136"/>
        <end position="154"/>
    </location>
</feature>
<sequence>MPLVIVALGIIVLLILIMKFNINTFISLVVVSFLIALALGMPINEIVKSIETGMGGTLGSIALVFGLGAILGKLIADSGGAQRIAMTLIEKFGLKYIQWAVVVASFILGIALFFEVGLVLLIPIVYQISKQIKVPFLYLGLPMSAALSATHAFLPPHPGPTVIANEFGANVGLVLLYGFLIAIPIVIIAGPIFTKFAKKFVPKAFDKDSTSGSIASIGETKQFKLEDTPGFGISAFTALFPVILMAFSTIVKLSRDANDTENVFFDLVTMIGSPTTVMLLSVLLAIYTMGIARKIPMKQLMESAENAVRAIGMMLLILGAGGALKQVLINGGVGDYVAVLFEGSAISPLILAWLIAAVIRVAQGSATVAALTTAGLVIPMMAGTDVNLELMVLATGAGSIIASHVNDTGFWIVKESFGLTMKETFATWTVLETVISVSGLGFVLLLSLFV</sequence>
<keyword evidence="5 8" id="KW-1133">Transmembrane helix</keyword>
<evidence type="ECO:0000256" key="5">
    <source>
        <dbReference type="ARBA" id="ARBA00022989"/>
    </source>
</evidence>
<evidence type="ECO:0000256" key="6">
    <source>
        <dbReference type="ARBA" id="ARBA00023136"/>
    </source>
</evidence>
<organism evidence="9 10">
    <name type="scientific">Sporosarcina psychrophila</name>
    <name type="common">Bacillus psychrophilus</name>
    <dbReference type="NCBI Taxonomy" id="1476"/>
    <lineage>
        <taxon>Bacteria</taxon>
        <taxon>Bacillati</taxon>
        <taxon>Bacillota</taxon>
        <taxon>Bacilli</taxon>
        <taxon>Bacillales</taxon>
        <taxon>Caryophanaceae</taxon>
        <taxon>Sporosarcina</taxon>
    </lineage>
</organism>
<feature type="transmembrane region" description="Helical" evidence="8">
    <location>
        <begin position="6"/>
        <end position="37"/>
    </location>
</feature>
<keyword evidence="6 8" id="KW-0472">Membrane</keyword>
<feature type="transmembrane region" description="Helical" evidence="8">
    <location>
        <begin position="174"/>
        <end position="193"/>
    </location>
</feature>
<evidence type="ECO:0000256" key="8">
    <source>
        <dbReference type="SAM" id="Phobius"/>
    </source>
</evidence>
<feature type="transmembrane region" description="Helical" evidence="8">
    <location>
        <begin position="58"/>
        <end position="76"/>
    </location>
</feature>
<evidence type="ECO:0000313" key="9">
    <source>
        <dbReference type="EMBL" id="MET3656221.1"/>
    </source>
</evidence>
<feature type="transmembrane region" description="Helical" evidence="8">
    <location>
        <begin position="231"/>
        <end position="251"/>
    </location>
</feature>
<dbReference type="EMBL" id="JBEPME010000001">
    <property type="protein sequence ID" value="MET3656221.1"/>
    <property type="molecule type" value="Genomic_DNA"/>
</dbReference>
<feature type="transmembrane region" description="Helical" evidence="8">
    <location>
        <begin position="390"/>
        <end position="413"/>
    </location>
</feature>
<keyword evidence="4 8" id="KW-0812">Transmembrane</keyword>